<dbReference type="PROSITE" id="PS51257">
    <property type="entry name" value="PROKAR_LIPOPROTEIN"/>
    <property type="match status" value="1"/>
</dbReference>
<evidence type="ECO:0000313" key="3">
    <source>
        <dbReference type="Proteomes" id="UP000321046"/>
    </source>
</evidence>
<evidence type="ECO:0000256" key="1">
    <source>
        <dbReference type="SAM" id="MobiDB-lite"/>
    </source>
</evidence>
<feature type="region of interest" description="Disordered" evidence="1">
    <location>
        <begin position="590"/>
        <end position="619"/>
    </location>
</feature>
<sequence>MQWKTTGMLAAWVVAGLCACETPGSSEGGEGEQSGAEVEVSSGDGEAVVREAAALRDRAFEVPVRIEEAEAIGAMAIVPEAVEAERVRISRGLYGDAGALRLQGDRSRTRASAELLDGGLRVRRVGGGASSQWAAAVAASRALEGEVFGAMAPAQSVDSWLAREVVLGAGPMFAATLAQAQAQKMKVDAALLARRPDLVERVEGVGALLRSDGDGLGAAVTREALALGAALYRARGWAGVEWGRVEGAARSVEVVRPDRWLEGDGEATWQWPEAFEKVQEARRWEEVARGEVGPLLTSVWLEEVLPAHEARSIFGAWLADSYRVYEGPGETGQAFVWLTAWRTPHEAQQVAGAMERALLARLGSEARAGRMRVAVQGLNVALTSYESAQDPQILDDEVKALAGAAVAFLPEEPAPMRFVPTTYERYVQAAQEATLEGSTWIDPAAGWEMSLEALEGWTVQKSDEVHVRWFATHEDGSLVQWTTELVDPTGAAFGGEGYVKQLKEAFASSVTGSSPEVVVSEAEQGPRVLLSAAGEVEGEAIELRLWQWERGEVIVSYSVQEPQSGFGERLGEAQTALETLQVYGEALVEASPSAGGEEGSEGVDRSDEAQGIIEFRVEE</sequence>
<dbReference type="Proteomes" id="UP000321046">
    <property type="component" value="Unassembled WGS sequence"/>
</dbReference>
<gene>
    <name evidence="2" type="ORF">FRC96_18400</name>
</gene>
<feature type="compositionally biased region" description="Low complexity" evidence="1">
    <location>
        <begin position="33"/>
        <end position="43"/>
    </location>
</feature>
<dbReference type="OrthoDB" id="5526344at2"/>
<protein>
    <submittedName>
        <fullName evidence="2">Uncharacterized protein</fullName>
    </submittedName>
</protein>
<dbReference type="AlphaFoldDB" id="A0A5C6WUV8"/>
<accession>A0A5C6WUV8</accession>
<reference evidence="2 3" key="1">
    <citation type="submission" date="2019-08" db="EMBL/GenBank/DDBJ databases">
        <title>Bradymonadales sp. TMQ2.</title>
        <authorList>
            <person name="Liang Q."/>
        </authorList>
    </citation>
    <scope>NUCLEOTIDE SEQUENCE [LARGE SCALE GENOMIC DNA]</scope>
    <source>
        <strain evidence="2 3">TMQ2</strain>
    </source>
</reference>
<comment type="caution">
    <text evidence="2">The sequence shown here is derived from an EMBL/GenBank/DDBJ whole genome shotgun (WGS) entry which is preliminary data.</text>
</comment>
<dbReference type="EMBL" id="VOSL01000136">
    <property type="protein sequence ID" value="TXD32247.1"/>
    <property type="molecule type" value="Genomic_DNA"/>
</dbReference>
<evidence type="ECO:0000313" key="2">
    <source>
        <dbReference type="EMBL" id="TXD32247.1"/>
    </source>
</evidence>
<name>A0A5C6WUV8_9DELT</name>
<dbReference type="RefSeq" id="WP_146976668.1">
    <property type="nucleotide sequence ID" value="NZ_VOSL01000136.1"/>
</dbReference>
<organism evidence="2 3">
    <name type="scientific">Lujinxingia vulgaris</name>
    <dbReference type="NCBI Taxonomy" id="2600176"/>
    <lineage>
        <taxon>Bacteria</taxon>
        <taxon>Deltaproteobacteria</taxon>
        <taxon>Bradymonadales</taxon>
        <taxon>Lujinxingiaceae</taxon>
        <taxon>Lujinxingia</taxon>
    </lineage>
</organism>
<proteinExistence type="predicted"/>
<feature type="region of interest" description="Disordered" evidence="1">
    <location>
        <begin position="23"/>
        <end position="44"/>
    </location>
</feature>